<dbReference type="OrthoDB" id="5956599at2759"/>
<dbReference type="AlphaFoldDB" id="A0A6S7J7H8"/>
<dbReference type="Proteomes" id="UP001152795">
    <property type="component" value="Unassembled WGS sequence"/>
</dbReference>
<comment type="caution">
    <text evidence="1">The sequence shown here is derived from an EMBL/GenBank/DDBJ whole genome shotgun (WGS) entry which is preliminary data.</text>
</comment>
<dbReference type="EMBL" id="CACRXK020013948">
    <property type="protein sequence ID" value="CAB4026001.1"/>
    <property type="molecule type" value="Genomic_DNA"/>
</dbReference>
<keyword evidence="2" id="KW-1185">Reference proteome</keyword>
<accession>A0A6S7J7H8</accession>
<sequence length="169" mass="19580">MAALCYILYENIVKFPANRLFSFSLSLKVTAANWILSLVLVPAFMSGFYLADKQSIGRICETNIDQAPTHEETASFFSLIVLVTIWITVCARIIRKSLSGVASKLKQHREQTQQALHNMSKVKRNPAFVKEKKETVRRKLARSLTFYLRDKFKKRRAKVEQLLRESRER</sequence>
<proteinExistence type="predicted"/>
<evidence type="ECO:0000313" key="2">
    <source>
        <dbReference type="Proteomes" id="UP001152795"/>
    </source>
</evidence>
<name>A0A6S7J7H8_PARCT</name>
<feature type="non-terminal residue" evidence="1">
    <location>
        <position position="1"/>
    </location>
</feature>
<gene>
    <name evidence="1" type="ORF">PACLA_8A045750</name>
</gene>
<evidence type="ECO:0000313" key="1">
    <source>
        <dbReference type="EMBL" id="CAB4026001.1"/>
    </source>
</evidence>
<reference evidence="1" key="1">
    <citation type="submission" date="2020-04" db="EMBL/GenBank/DDBJ databases">
        <authorList>
            <person name="Alioto T."/>
            <person name="Alioto T."/>
            <person name="Gomez Garrido J."/>
        </authorList>
    </citation>
    <scope>NUCLEOTIDE SEQUENCE</scope>
    <source>
        <strain evidence="1">A484AB</strain>
    </source>
</reference>
<organism evidence="1 2">
    <name type="scientific">Paramuricea clavata</name>
    <name type="common">Red gorgonian</name>
    <name type="synonym">Violescent sea-whip</name>
    <dbReference type="NCBI Taxonomy" id="317549"/>
    <lineage>
        <taxon>Eukaryota</taxon>
        <taxon>Metazoa</taxon>
        <taxon>Cnidaria</taxon>
        <taxon>Anthozoa</taxon>
        <taxon>Octocorallia</taxon>
        <taxon>Malacalcyonacea</taxon>
        <taxon>Plexauridae</taxon>
        <taxon>Paramuricea</taxon>
    </lineage>
</organism>
<protein>
    <submittedName>
        <fullName evidence="1">Uncharacterized protein</fullName>
    </submittedName>
</protein>